<feature type="transmembrane region" description="Helical" evidence="1">
    <location>
        <begin position="284"/>
        <end position="303"/>
    </location>
</feature>
<feature type="transmembrane region" description="Helical" evidence="1">
    <location>
        <begin position="165"/>
        <end position="183"/>
    </location>
</feature>
<keyword evidence="4" id="KW-1185">Reference proteome</keyword>
<dbReference type="InterPro" id="IPR002656">
    <property type="entry name" value="Acyl_transf_3_dom"/>
</dbReference>
<dbReference type="EMBL" id="JBBYXI010000001">
    <property type="protein sequence ID" value="MEN3929960.1"/>
    <property type="molecule type" value="Genomic_DNA"/>
</dbReference>
<dbReference type="InterPro" id="IPR050879">
    <property type="entry name" value="Acyltransferase_3"/>
</dbReference>
<organism evidence="3 4">
    <name type="scientific">Hohaiivirga grylli</name>
    <dbReference type="NCBI Taxonomy" id="3133970"/>
    <lineage>
        <taxon>Bacteria</taxon>
        <taxon>Pseudomonadati</taxon>
        <taxon>Pseudomonadota</taxon>
        <taxon>Alphaproteobacteria</taxon>
        <taxon>Hyphomicrobiales</taxon>
        <taxon>Methylobacteriaceae</taxon>
        <taxon>Hohaiivirga</taxon>
    </lineage>
</organism>
<dbReference type="Proteomes" id="UP001418637">
    <property type="component" value="Unassembled WGS sequence"/>
</dbReference>
<feature type="transmembrane region" description="Helical" evidence="1">
    <location>
        <begin position="133"/>
        <end position="153"/>
    </location>
</feature>
<feature type="transmembrane region" description="Helical" evidence="1">
    <location>
        <begin position="50"/>
        <end position="71"/>
    </location>
</feature>
<sequence>MSRIYSIQALRAIAAALVTFYHVHGLTVLGSGQYTVADSFILNFWFLEKFGGFGVDLFFVISGFVMTYITWECSRGAGSILPFLRDRITRIAPIYWIYTFVLYAYIKRFGVTIPIDELLYSLSFIPYKSQLDMSAPIIAAGWTLSYEMYFYILVSVGMLFARRTFIVGVGVFFLISLMMPSFWTPPSLIFGWVTSTIILEFYFGMLIAVAYLRYPAVLKKLGWYSLVLSVAILVLWAHHDISLDLRGFVWGIPAAGIVLWFLSYESSTGFLARKFWQSLGASSYSLYLTHMFLFPFFAYFPFIKWRIIDKIPMDLFVLCVGVMCIIAGHILHLLIERPVVSFFKLVLNGSQKQASRLITVTLKKLSPI</sequence>
<name>A0ABV0BKA0_9HYPH</name>
<dbReference type="EC" id="2.3.-.-" evidence="3"/>
<keyword evidence="1" id="KW-1133">Transmembrane helix</keyword>
<feature type="transmembrane region" description="Helical" evidence="1">
    <location>
        <begin position="92"/>
        <end position="113"/>
    </location>
</feature>
<feature type="transmembrane region" description="Helical" evidence="1">
    <location>
        <begin position="245"/>
        <end position="263"/>
    </location>
</feature>
<keyword evidence="1" id="KW-0472">Membrane</keyword>
<feature type="transmembrane region" description="Helical" evidence="1">
    <location>
        <begin position="12"/>
        <end position="30"/>
    </location>
</feature>
<gene>
    <name evidence="3" type="ORF">WJT86_02655</name>
</gene>
<feature type="transmembrane region" description="Helical" evidence="1">
    <location>
        <begin position="221"/>
        <end position="239"/>
    </location>
</feature>
<dbReference type="RefSeq" id="WP_346335935.1">
    <property type="nucleotide sequence ID" value="NZ_JBBYXI010000001.1"/>
</dbReference>
<feature type="transmembrane region" description="Helical" evidence="1">
    <location>
        <begin position="315"/>
        <end position="335"/>
    </location>
</feature>
<dbReference type="PANTHER" id="PTHR23028">
    <property type="entry name" value="ACETYLTRANSFERASE"/>
    <property type="match status" value="1"/>
</dbReference>
<dbReference type="PANTHER" id="PTHR23028:SF131">
    <property type="entry name" value="BLR2367 PROTEIN"/>
    <property type="match status" value="1"/>
</dbReference>
<dbReference type="GO" id="GO:0016746">
    <property type="term" value="F:acyltransferase activity"/>
    <property type="evidence" value="ECO:0007669"/>
    <property type="project" value="UniProtKB-KW"/>
</dbReference>
<feature type="domain" description="Acyltransferase 3" evidence="2">
    <location>
        <begin position="4"/>
        <end position="326"/>
    </location>
</feature>
<dbReference type="Pfam" id="PF01757">
    <property type="entry name" value="Acyl_transf_3"/>
    <property type="match status" value="1"/>
</dbReference>
<evidence type="ECO:0000256" key="1">
    <source>
        <dbReference type="SAM" id="Phobius"/>
    </source>
</evidence>
<proteinExistence type="predicted"/>
<comment type="caution">
    <text evidence="3">The sequence shown here is derived from an EMBL/GenBank/DDBJ whole genome shotgun (WGS) entry which is preliminary data.</text>
</comment>
<keyword evidence="3" id="KW-0808">Transferase</keyword>
<evidence type="ECO:0000259" key="2">
    <source>
        <dbReference type="Pfam" id="PF01757"/>
    </source>
</evidence>
<reference evidence="3 4" key="1">
    <citation type="submission" date="2024-04" db="EMBL/GenBank/DDBJ databases">
        <title>A novel species isolated from cricket.</title>
        <authorList>
            <person name="Wang H.-C."/>
        </authorList>
    </citation>
    <scope>NUCLEOTIDE SEQUENCE [LARGE SCALE GENOMIC DNA]</scope>
    <source>
        <strain evidence="3 4">WL0021</strain>
    </source>
</reference>
<protein>
    <submittedName>
        <fullName evidence="3">Acyltransferase</fullName>
        <ecNumber evidence="3">2.3.-.-</ecNumber>
    </submittedName>
</protein>
<evidence type="ECO:0000313" key="4">
    <source>
        <dbReference type="Proteomes" id="UP001418637"/>
    </source>
</evidence>
<evidence type="ECO:0000313" key="3">
    <source>
        <dbReference type="EMBL" id="MEN3929960.1"/>
    </source>
</evidence>
<feature type="transmembrane region" description="Helical" evidence="1">
    <location>
        <begin position="189"/>
        <end position="214"/>
    </location>
</feature>
<accession>A0ABV0BKA0</accession>
<keyword evidence="3" id="KW-0012">Acyltransferase</keyword>
<keyword evidence="1" id="KW-0812">Transmembrane</keyword>